<evidence type="ECO:0008006" key="4">
    <source>
        <dbReference type="Google" id="ProtNLM"/>
    </source>
</evidence>
<keyword evidence="3" id="KW-1185">Reference proteome</keyword>
<dbReference type="STRING" id="526226.Gbro_3490"/>
<dbReference type="InterPro" id="IPR018766">
    <property type="entry name" value="Zinicin_2"/>
</dbReference>
<protein>
    <recommendedName>
        <fullName evidence="4">Hydrolase</fullName>
    </recommendedName>
</protein>
<feature type="region of interest" description="Disordered" evidence="1">
    <location>
        <begin position="1"/>
        <end position="74"/>
    </location>
</feature>
<evidence type="ECO:0000313" key="3">
    <source>
        <dbReference type="Proteomes" id="UP000001219"/>
    </source>
</evidence>
<reference evidence="2 3" key="2">
    <citation type="journal article" date="2010" name="Stand. Genomic Sci.">
        <title>Complete genome sequence of Gordonia bronchialis type strain (3410).</title>
        <authorList>
            <person name="Ivanova N."/>
            <person name="Sikorski J."/>
            <person name="Jando M."/>
            <person name="Lapidus A."/>
            <person name="Nolan M."/>
            <person name="Lucas S."/>
            <person name="Del Rio T.G."/>
            <person name="Tice H."/>
            <person name="Copeland A."/>
            <person name="Cheng J.F."/>
            <person name="Chen F."/>
            <person name="Bruce D."/>
            <person name="Goodwin L."/>
            <person name="Pitluck S."/>
            <person name="Mavromatis K."/>
            <person name="Ovchinnikova G."/>
            <person name="Pati A."/>
            <person name="Chen A."/>
            <person name="Palaniappan K."/>
            <person name="Land M."/>
            <person name="Hauser L."/>
            <person name="Chang Y.J."/>
            <person name="Jeffries C.D."/>
            <person name="Chain P."/>
            <person name="Saunders E."/>
            <person name="Han C."/>
            <person name="Detter J.C."/>
            <person name="Brettin T."/>
            <person name="Rohde M."/>
            <person name="Goker M."/>
            <person name="Bristow J."/>
            <person name="Eisen J.A."/>
            <person name="Markowitz V."/>
            <person name="Hugenholtz P."/>
            <person name="Klenk H.P."/>
            <person name="Kyrpides N.C."/>
        </authorList>
    </citation>
    <scope>NUCLEOTIDE SEQUENCE [LARGE SCALE GENOMIC DNA]</scope>
    <source>
        <strain evidence="3">ATCC 25592 / DSM 43247 / BCRC 13721 / JCM 3198 / KCTC 3076 / NBRC 16047 / NCTC 10667</strain>
    </source>
</reference>
<dbReference type="InterPro" id="IPR042271">
    <property type="entry name" value="Zinicin_2_N"/>
</dbReference>
<dbReference type="AlphaFoldDB" id="D0LE91"/>
<dbReference type="Proteomes" id="UP000001219">
    <property type="component" value="Chromosome"/>
</dbReference>
<feature type="compositionally biased region" description="Acidic residues" evidence="1">
    <location>
        <begin position="486"/>
        <end position="500"/>
    </location>
</feature>
<name>D0LE91_GORB4</name>
<proteinExistence type="predicted"/>
<organism evidence="2 3">
    <name type="scientific">Gordonia bronchialis (strain ATCC 25592 / DSM 43247 / BCRC 13721 / JCM 3198 / KCTC 3076 / NBRC 16047 / NCTC 10667)</name>
    <name type="common">Rhodococcus bronchialis</name>
    <dbReference type="NCBI Taxonomy" id="526226"/>
    <lineage>
        <taxon>Bacteria</taxon>
        <taxon>Bacillati</taxon>
        <taxon>Actinomycetota</taxon>
        <taxon>Actinomycetes</taxon>
        <taxon>Mycobacteriales</taxon>
        <taxon>Gordoniaceae</taxon>
        <taxon>Gordonia</taxon>
    </lineage>
</organism>
<feature type="compositionally biased region" description="Basic and acidic residues" evidence="1">
    <location>
        <begin position="15"/>
        <end position="25"/>
    </location>
</feature>
<feature type="region of interest" description="Disordered" evidence="1">
    <location>
        <begin position="481"/>
        <end position="506"/>
    </location>
</feature>
<dbReference type="NCBIfam" id="TIGR03624">
    <property type="entry name" value="putative hydrolase"/>
    <property type="match status" value="1"/>
</dbReference>
<dbReference type="KEGG" id="gbr:Gbro_3490"/>
<evidence type="ECO:0000256" key="1">
    <source>
        <dbReference type="SAM" id="MobiDB-lite"/>
    </source>
</evidence>
<dbReference type="HOGENOM" id="CLU_031872_1_1_11"/>
<dbReference type="Pfam" id="PF10103">
    <property type="entry name" value="Zincin_2"/>
    <property type="match status" value="1"/>
</dbReference>
<dbReference type="PANTHER" id="PTHR39420">
    <property type="match status" value="1"/>
</dbReference>
<evidence type="ECO:0000313" key="2">
    <source>
        <dbReference type="EMBL" id="ACY22683.1"/>
    </source>
</evidence>
<dbReference type="eggNOG" id="COG5282">
    <property type="taxonomic scope" value="Bacteria"/>
</dbReference>
<reference evidence="3" key="1">
    <citation type="submission" date="2009-10" db="EMBL/GenBank/DDBJ databases">
        <title>The complete chromosome of Gordonia bronchialis DSM 43247.</title>
        <authorList>
            <consortium name="US DOE Joint Genome Institute (JGI-PGF)"/>
            <person name="Lucas S."/>
            <person name="Copeland A."/>
            <person name="Lapidus A."/>
            <person name="Glavina del Rio T."/>
            <person name="Dalin E."/>
            <person name="Tice H."/>
            <person name="Bruce D."/>
            <person name="Goodwin L."/>
            <person name="Pitluck S."/>
            <person name="Kyrpides N."/>
            <person name="Mavromatis K."/>
            <person name="Ivanova N."/>
            <person name="Ovchinnikova G."/>
            <person name="Saunders E."/>
            <person name="Brettin T."/>
            <person name="Detter J.C."/>
            <person name="Han C."/>
            <person name="Larimer F."/>
            <person name="Land M."/>
            <person name="Hauser L."/>
            <person name="Markowitz V."/>
            <person name="Cheng J.-F."/>
            <person name="Hugenholtz P."/>
            <person name="Woyke T."/>
            <person name="Wu D."/>
            <person name="Jando M."/>
            <person name="Schneider S."/>
            <person name="Goeker M."/>
            <person name="Klenk H.-P."/>
            <person name="Eisen J.A."/>
        </authorList>
    </citation>
    <scope>NUCLEOTIDE SEQUENCE [LARGE SCALE GENOMIC DNA]</scope>
    <source>
        <strain evidence="3">ATCC 25592 / DSM 43247 / BCRC 13721 / JCM 3198 / KCTC 3076 / NBRC 16047 / NCTC 10667</strain>
    </source>
</reference>
<accession>D0LE91</accession>
<dbReference type="OrthoDB" id="8478472at2"/>
<feature type="compositionally biased region" description="Gly residues" evidence="1">
    <location>
        <begin position="26"/>
        <end position="37"/>
    </location>
</feature>
<feature type="compositionally biased region" description="Low complexity" evidence="1">
    <location>
        <begin position="58"/>
        <end position="72"/>
    </location>
</feature>
<dbReference type="SUPFAM" id="SSF55486">
    <property type="entry name" value="Metalloproteases ('zincins'), catalytic domain"/>
    <property type="match status" value="1"/>
</dbReference>
<sequence>MTDLPFGFSASGDDDDRRKDPDGKGGGEGGGKGGGEQKPGTGDNPFGFPFGQAGSGGFDPSSFDPSAFDPSAMDPAALGQMFSQLGSMLSGMGTGVTGGAGQGPVNFQVATNLARQQIGSFTPVLAKETNAVADAVRLAEVWLDDSTTLPSGVGRSVAWTPVQWLEETLPTWKGLCNPVAEQLARTWQDNLPAEAAQFAGPMMGMLTQMSGMAFGTQLGQGLGQLAKEVLTSTDIGLPLAPEGVAVLLPEAIAKFAEGLEQPAQEIIVFLAAREAAHVRLFTHVGWLRQRLLSTVEEYARGISVDFSGITDATANIDPTELFSNPAKLEELISSSASFEPTTTPEQKAALNRLETLLALIEGWVEQVVGQALGDRIPSTGALTETMRRRRASGGPAEQTFATLVGLELRPRKVREASDLWRKLFEAAEKSGTSGITVRDGVWAHPDLMPDADDLDNPAGFIDRVIGGGDESLADAIAELEKSLADEAGDTTDTTDSDNPDDPPTRP</sequence>
<gene>
    <name evidence="2" type="ordered locus">Gbro_3490</name>
</gene>
<dbReference type="RefSeq" id="WP_012835197.1">
    <property type="nucleotide sequence ID" value="NC_013441.1"/>
</dbReference>
<dbReference type="PANTHER" id="PTHR39420:SF2">
    <property type="entry name" value="HYDROLASE"/>
    <property type="match status" value="1"/>
</dbReference>
<dbReference type="EMBL" id="CP001802">
    <property type="protein sequence ID" value="ACY22683.1"/>
    <property type="molecule type" value="Genomic_DNA"/>
</dbReference>
<dbReference type="Gene3D" id="1.20.150.30">
    <property type="entry name" value="Zincin-like metallopeptidase, N-terminal domain"/>
    <property type="match status" value="1"/>
</dbReference>